<dbReference type="EMBL" id="JBHLXH010000001">
    <property type="protein sequence ID" value="MFC0221259.1"/>
    <property type="molecule type" value="Genomic_DNA"/>
</dbReference>
<dbReference type="PANTHER" id="PTHR43877">
    <property type="entry name" value="AMINOALKYLPHOSPHONATE N-ACETYLTRANSFERASE-RELATED-RELATED"/>
    <property type="match status" value="1"/>
</dbReference>
<feature type="domain" description="N-acetyltransferase" evidence="4">
    <location>
        <begin position="6"/>
        <end position="157"/>
    </location>
</feature>
<keyword evidence="6" id="KW-1185">Reference proteome</keyword>
<reference evidence="5 6" key="1">
    <citation type="submission" date="2024-09" db="EMBL/GenBank/DDBJ databases">
        <authorList>
            <person name="Sun Q."/>
            <person name="Mori K."/>
        </authorList>
    </citation>
    <scope>NUCLEOTIDE SEQUENCE [LARGE SCALE GENOMIC DNA]</scope>
    <source>
        <strain evidence="5 6">CCM 8654</strain>
    </source>
</reference>
<evidence type="ECO:0000259" key="3">
    <source>
        <dbReference type="PROSITE" id="PS51168"/>
    </source>
</evidence>
<evidence type="ECO:0000256" key="2">
    <source>
        <dbReference type="ARBA" id="ARBA00023315"/>
    </source>
</evidence>
<dbReference type="InterPro" id="IPR002701">
    <property type="entry name" value="CM_II_prokaryot"/>
</dbReference>
<organism evidence="5 6">
    <name type="scientific">Nocardioides zeicaulis</name>
    <dbReference type="NCBI Taxonomy" id="1776857"/>
    <lineage>
        <taxon>Bacteria</taxon>
        <taxon>Bacillati</taxon>
        <taxon>Actinomycetota</taxon>
        <taxon>Actinomycetes</taxon>
        <taxon>Propionibacteriales</taxon>
        <taxon>Nocardioidaceae</taxon>
        <taxon>Nocardioides</taxon>
    </lineage>
</organism>
<dbReference type="PROSITE" id="PS51168">
    <property type="entry name" value="CHORISMATE_MUT_2"/>
    <property type="match status" value="1"/>
</dbReference>
<dbReference type="InterPro" id="IPR036263">
    <property type="entry name" value="Chorismate_II_sf"/>
</dbReference>
<evidence type="ECO:0000256" key="1">
    <source>
        <dbReference type="ARBA" id="ARBA00022679"/>
    </source>
</evidence>
<name>A0ABV6DWZ7_9ACTN</name>
<feature type="domain" description="Chorismate mutase" evidence="3">
    <location>
        <begin position="150"/>
        <end position="236"/>
    </location>
</feature>
<protein>
    <submittedName>
        <fullName evidence="5">GNAT family N-acetyltransferase</fullName>
        <ecNumber evidence="5">2.3.1.-</ecNumber>
    </submittedName>
</protein>
<evidence type="ECO:0000313" key="6">
    <source>
        <dbReference type="Proteomes" id="UP001589698"/>
    </source>
</evidence>
<dbReference type="Proteomes" id="UP001589698">
    <property type="component" value="Unassembled WGS sequence"/>
</dbReference>
<accession>A0ABV6DWZ7</accession>
<keyword evidence="2 5" id="KW-0012">Acyltransferase</keyword>
<dbReference type="SUPFAM" id="SSF55729">
    <property type="entry name" value="Acyl-CoA N-acyltransferases (Nat)"/>
    <property type="match status" value="1"/>
</dbReference>
<dbReference type="Pfam" id="PF00583">
    <property type="entry name" value="Acetyltransf_1"/>
    <property type="match status" value="1"/>
</dbReference>
<evidence type="ECO:0000313" key="5">
    <source>
        <dbReference type="EMBL" id="MFC0221259.1"/>
    </source>
</evidence>
<dbReference type="SUPFAM" id="SSF48600">
    <property type="entry name" value="Chorismate mutase II"/>
    <property type="match status" value="1"/>
</dbReference>
<proteinExistence type="predicted"/>
<sequence length="241" mass="25711">MTAPELTLRPAGAGDLEQVAEVHLAARAAAVPAMPRGIHSADQVRAWVAGWDLATYDVRVATAGGTVVGYARSTPTWLDDLYVAPAWQGRGVGSALFDLVTALRPDGFCLWVFESNHPARAFYAARGCLELERTDGSANEERAPDIRVAWPGADPLAFLRGLIDETDLVLGDVLARRTALTRVVQAVKPSGRRDPEREAEIARRVAAVVPELGVERVARIVDVVIAESLDAARGDGGATGR</sequence>
<dbReference type="SMART" id="SM00830">
    <property type="entry name" value="CM_2"/>
    <property type="match status" value="1"/>
</dbReference>
<dbReference type="CDD" id="cd04301">
    <property type="entry name" value="NAT_SF"/>
    <property type="match status" value="1"/>
</dbReference>
<dbReference type="Gene3D" id="3.40.630.30">
    <property type="match status" value="1"/>
</dbReference>
<evidence type="ECO:0000259" key="4">
    <source>
        <dbReference type="PROSITE" id="PS51186"/>
    </source>
</evidence>
<dbReference type="Gene3D" id="1.20.59.10">
    <property type="entry name" value="Chorismate mutase"/>
    <property type="match status" value="1"/>
</dbReference>
<dbReference type="RefSeq" id="WP_378516957.1">
    <property type="nucleotide sequence ID" value="NZ_CBCSDI010000028.1"/>
</dbReference>
<keyword evidence="1 5" id="KW-0808">Transferase</keyword>
<comment type="caution">
    <text evidence="5">The sequence shown here is derived from an EMBL/GenBank/DDBJ whole genome shotgun (WGS) entry which is preliminary data.</text>
</comment>
<dbReference type="GO" id="GO:0016746">
    <property type="term" value="F:acyltransferase activity"/>
    <property type="evidence" value="ECO:0007669"/>
    <property type="project" value="UniProtKB-KW"/>
</dbReference>
<dbReference type="InterPro" id="IPR000182">
    <property type="entry name" value="GNAT_dom"/>
</dbReference>
<dbReference type="PROSITE" id="PS51186">
    <property type="entry name" value="GNAT"/>
    <property type="match status" value="1"/>
</dbReference>
<gene>
    <name evidence="5" type="ORF">ACFFJG_02105</name>
</gene>
<dbReference type="InterPro" id="IPR036979">
    <property type="entry name" value="CM_dom_sf"/>
</dbReference>
<dbReference type="InterPro" id="IPR050832">
    <property type="entry name" value="Bact_Acetyltransf"/>
</dbReference>
<dbReference type="EC" id="2.3.1.-" evidence="5"/>
<dbReference type="Pfam" id="PF01817">
    <property type="entry name" value="CM_2"/>
    <property type="match status" value="1"/>
</dbReference>
<dbReference type="InterPro" id="IPR016181">
    <property type="entry name" value="Acyl_CoA_acyltransferase"/>
</dbReference>